<dbReference type="SUPFAM" id="SSF53300">
    <property type="entry name" value="vWA-like"/>
    <property type="match status" value="1"/>
</dbReference>
<feature type="compositionally biased region" description="Low complexity" evidence="1">
    <location>
        <begin position="244"/>
        <end position="261"/>
    </location>
</feature>
<keyword evidence="2" id="KW-0472">Membrane</keyword>
<dbReference type="InterPro" id="IPR036465">
    <property type="entry name" value="vWFA_dom_sf"/>
</dbReference>
<reference evidence="4 5" key="1">
    <citation type="submission" date="2016-10" db="EMBL/GenBank/DDBJ databases">
        <title>Complete Genome Sequence of the Nonylphenol-Degrading Bacterium Sphingobium cloacae JCM 10874T.</title>
        <authorList>
            <person name="Ootsuka M."/>
            <person name="Nishizawa T."/>
            <person name="Ohta H."/>
        </authorList>
    </citation>
    <scope>NUCLEOTIDE SEQUENCE [LARGE SCALE GENOMIC DNA]</scope>
    <source>
        <strain evidence="4 5">JCM 10874</strain>
    </source>
</reference>
<organism evidence="4 5">
    <name type="scientific">Sphingobium cloacae</name>
    <dbReference type="NCBI Taxonomy" id="120107"/>
    <lineage>
        <taxon>Bacteria</taxon>
        <taxon>Pseudomonadati</taxon>
        <taxon>Pseudomonadota</taxon>
        <taxon>Alphaproteobacteria</taxon>
        <taxon>Sphingomonadales</taxon>
        <taxon>Sphingomonadaceae</taxon>
        <taxon>Sphingobium</taxon>
    </lineage>
</organism>
<keyword evidence="5" id="KW-1185">Reference proteome</keyword>
<evidence type="ECO:0000256" key="2">
    <source>
        <dbReference type="SAM" id="Phobius"/>
    </source>
</evidence>
<feature type="region of interest" description="Disordered" evidence="1">
    <location>
        <begin position="229"/>
        <end position="284"/>
    </location>
</feature>
<dbReference type="InterPro" id="IPR028087">
    <property type="entry name" value="Tad_N"/>
</dbReference>
<gene>
    <name evidence="4" type="ORF">SCLO_1011070</name>
</gene>
<dbReference type="OrthoDB" id="7522752at2"/>
<evidence type="ECO:0000313" key="4">
    <source>
        <dbReference type="EMBL" id="BAV64147.1"/>
    </source>
</evidence>
<dbReference type="Gene3D" id="3.40.50.410">
    <property type="entry name" value="von Willebrand factor, type A domain"/>
    <property type="match status" value="2"/>
</dbReference>
<protein>
    <submittedName>
        <fullName evidence="4">Flp pilus assembly protein TadG</fullName>
    </submittedName>
</protein>
<sequence length="665" mass="72607">MSKKAFHSASFLGRLRRDASGNTLAIVAAAIIPLSAMIGGSIDISRLYLTKTRLQQACDAGALAGRKDMSGITWTDANKTVAEQFFRLNFPEGRYGTGTSSIDFTASSAGAVTGAAVADVPMTLMSLFNMPTRTIHAECTADLQLPNTDVMFVLDTTLSMNDANPGDSQSRIVALREAVSSFYTQLQQVKPAGSHIRYGFVPYSGTVNVGMLLKRDWIVDSWTYDSREANGTTQSGGDGVEPDTTTSSSTKKIKGNTTSSTAPGLAEKCTGPTQSNDYSEGKWSDWSAWTPSDNALPRSHSRQRTRVGTTYSYKLNNGVCTITSTTYSSDYVEEQTETIKKNPNAGKPKGTTTNYNWSYKAISYPLTSLKGTGDGNELVSGGSFEAQVEDKHQMRPITWTESNACIEERKTRRTSEGEDTPRNDMDVDLVPDKDHSDTQWRPFLPGLVYGRNNTSFTATGSWKYTTDAPTNTATNYLTPFKSPDEYGACPSPARKLAEIDDASTLTTYLSTLKPKGFTYHDIGFLWGLRLMSRDGIFREENRAAEATGRVARHLIFMTDGDTDTRIGAYDAWGLSAIDRRRTPIGSIPTNIAQNAITEDRLRTLCTLAKNDKNITVWVIAFGTDLTTLLSDCASPGRAYQADNASQLTATFSQIASQIAQLRVTR</sequence>
<name>A0A1E1F0W2_9SPHN</name>
<feature type="domain" description="Putative Flp pilus-assembly TadG-like N-terminal" evidence="3">
    <location>
        <begin position="21"/>
        <end position="65"/>
    </location>
</feature>
<feature type="region of interest" description="Disordered" evidence="1">
    <location>
        <begin position="406"/>
        <end position="435"/>
    </location>
</feature>
<dbReference type="Pfam" id="PF13400">
    <property type="entry name" value="Tad"/>
    <property type="match status" value="1"/>
</dbReference>
<evidence type="ECO:0000259" key="3">
    <source>
        <dbReference type="Pfam" id="PF13400"/>
    </source>
</evidence>
<accession>A0A1E1F0W2</accession>
<evidence type="ECO:0000313" key="5">
    <source>
        <dbReference type="Proteomes" id="UP000218272"/>
    </source>
</evidence>
<evidence type="ECO:0000256" key="1">
    <source>
        <dbReference type="SAM" id="MobiDB-lite"/>
    </source>
</evidence>
<proteinExistence type="predicted"/>
<keyword evidence="2" id="KW-1133">Transmembrane helix</keyword>
<dbReference type="KEGG" id="sclo:SCLO_1011070"/>
<feature type="transmembrane region" description="Helical" evidence="2">
    <location>
        <begin position="21"/>
        <end position="42"/>
    </location>
</feature>
<dbReference type="EMBL" id="AP017655">
    <property type="protein sequence ID" value="BAV64147.1"/>
    <property type="molecule type" value="Genomic_DNA"/>
</dbReference>
<dbReference type="AlphaFoldDB" id="A0A1E1F0W2"/>
<keyword evidence="2" id="KW-0812">Transmembrane</keyword>
<dbReference type="RefSeq" id="WP_066515642.1">
    <property type="nucleotide sequence ID" value="NZ_AP017655.1"/>
</dbReference>
<dbReference type="Proteomes" id="UP000218272">
    <property type="component" value="Chromosome SCLO_1"/>
</dbReference>